<evidence type="ECO:0000256" key="4">
    <source>
        <dbReference type="ARBA" id="ARBA00023098"/>
    </source>
</evidence>
<proteinExistence type="inferred from homology"/>
<dbReference type="GO" id="GO:0016874">
    <property type="term" value="F:ligase activity"/>
    <property type="evidence" value="ECO:0007669"/>
    <property type="project" value="UniProtKB-KW"/>
</dbReference>
<evidence type="ECO:0000256" key="5">
    <source>
        <dbReference type="ARBA" id="ARBA00032875"/>
    </source>
</evidence>
<comment type="caution">
    <text evidence="7">The sequence shown here is derived from an EMBL/GenBank/DDBJ whole genome shotgun (WGS) entry which is preliminary data.</text>
</comment>
<evidence type="ECO:0000256" key="1">
    <source>
        <dbReference type="ARBA" id="ARBA00006432"/>
    </source>
</evidence>
<accession>A0ABS1M2Z9</accession>
<dbReference type="SUPFAM" id="SSF56801">
    <property type="entry name" value="Acetyl-CoA synthetase-like"/>
    <property type="match status" value="1"/>
</dbReference>
<organism evidence="7 8">
    <name type="scientific">Nocardia acididurans</name>
    <dbReference type="NCBI Taxonomy" id="2802282"/>
    <lineage>
        <taxon>Bacteria</taxon>
        <taxon>Bacillati</taxon>
        <taxon>Actinomycetota</taxon>
        <taxon>Actinomycetes</taxon>
        <taxon>Mycobacteriales</taxon>
        <taxon>Nocardiaceae</taxon>
        <taxon>Nocardia</taxon>
    </lineage>
</organism>
<evidence type="ECO:0000313" key="7">
    <source>
        <dbReference type="EMBL" id="MBL1075037.1"/>
    </source>
</evidence>
<keyword evidence="3" id="KW-0276">Fatty acid metabolism</keyword>
<comment type="similarity">
    <text evidence="1">Belongs to the ATP-dependent AMP-binding enzyme family.</text>
</comment>
<dbReference type="EMBL" id="JAERRJ010000004">
    <property type="protein sequence ID" value="MBL1075037.1"/>
    <property type="molecule type" value="Genomic_DNA"/>
</dbReference>
<evidence type="ECO:0000259" key="6">
    <source>
        <dbReference type="Pfam" id="PF00501"/>
    </source>
</evidence>
<dbReference type="PROSITE" id="PS00455">
    <property type="entry name" value="AMP_BINDING"/>
    <property type="match status" value="1"/>
</dbReference>
<evidence type="ECO:0000256" key="2">
    <source>
        <dbReference type="ARBA" id="ARBA00022598"/>
    </source>
</evidence>
<evidence type="ECO:0000313" key="8">
    <source>
        <dbReference type="Proteomes" id="UP000602198"/>
    </source>
</evidence>
<name>A0ABS1M2Z9_9NOCA</name>
<keyword evidence="8" id="KW-1185">Reference proteome</keyword>
<dbReference type="InterPro" id="IPR000873">
    <property type="entry name" value="AMP-dep_synth/lig_dom"/>
</dbReference>
<dbReference type="InterPro" id="IPR020845">
    <property type="entry name" value="AMP-binding_CS"/>
</dbReference>
<reference evidence="7 8" key="1">
    <citation type="submission" date="2021-01" db="EMBL/GenBank/DDBJ databases">
        <title>WGS of actinomycetes isolated from Thailand.</title>
        <authorList>
            <person name="Thawai C."/>
        </authorList>
    </citation>
    <scope>NUCLEOTIDE SEQUENCE [LARGE SCALE GENOMIC DNA]</scope>
    <source>
        <strain evidence="7 8">LPG 2</strain>
    </source>
</reference>
<dbReference type="CDD" id="cd05907">
    <property type="entry name" value="VL_LC_FACS_like"/>
    <property type="match status" value="1"/>
</dbReference>
<dbReference type="RefSeq" id="WP_201946660.1">
    <property type="nucleotide sequence ID" value="NZ_JAERRJ010000004.1"/>
</dbReference>
<evidence type="ECO:0000256" key="3">
    <source>
        <dbReference type="ARBA" id="ARBA00022832"/>
    </source>
</evidence>
<keyword evidence="4" id="KW-0443">Lipid metabolism</keyword>
<dbReference type="Pfam" id="PF23562">
    <property type="entry name" value="AMP-binding_C_3"/>
    <property type="match status" value="1"/>
</dbReference>
<dbReference type="PANTHER" id="PTHR43272:SF32">
    <property type="entry name" value="AMP-DEPENDENT SYNTHETASE_LIGASE DOMAIN-CONTAINING PROTEIN"/>
    <property type="match status" value="1"/>
</dbReference>
<dbReference type="InterPro" id="IPR042099">
    <property type="entry name" value="ANL_N_sf"/>
</dbReference>
<dbReference type="Gene3D" id="3.40.50.12780">
    <property type="entry name" value="N-terminal domain of ligase-like"/>
    <property type="match status" value="1"/>
</dbReference>
<dbReference type="PANTHER" id="PTHR43272">
    <property type="entry name" value="LONG-CHAIN-FATTY-ACID--COA LIGASE"/>
    <property type="match status" value="1"/>
</dbReference>
<dbReference type="Proteomes" id="UP000602198">
    <property type="component" value="Unassembled WGS sequence"/>
</dbReference>
<protein>
    <recommendedName>
        <fullName evidence="5">Acyl-CoA synthetase</fullName>
    </recommendedName>
</protein>
<feature type="domain" description="AMP-dependent synthetase/ligase" evidence="6">
    <location>
        <begin position="43"/>
        <end position="446"/>
    </location>
</feature>
<keyword evidence="2 7" id="KW-0436">Ligase</keyword>
<dbReference type="Pfam" id="PF00501">
    <property type="entry name" value="AMP-binding"/>
    <property type="match status" value="1"/>
</dbReference>
<gene>
    <name evidence="7" type="ORF">JK358_11595</name>
</gene>
<sequence>MPIGSSGSLDRERIPVTRQLNSTTDHLERSTVTAHPTTLCEAFQATAARHPEKVALRGPAGSGSVTWSEYASRVRKLAAGFAGLGVQPGDTVALMLTNVMEFHLADTAILHTGATPFSIYNTFTAEQVSHLFGNARNRVVVTESQFLDKLRAADVRGQIEHFVCVDGAFDYTLSLDDVEAAAAADFDFDATWRAVRAEDLLTIVYTSGTTGAPKGVELTHANLLAEFAAVERYFTPSSDDRVVSYLPDAHLANRAFCHYNNLIEGVQVVAVADPKQLVATLPEVRPTLFLGVPAIWYKIKAGIEAIVAAEKSTPKRRLLQWAIGTGTEVARRRSDRRPVPPALRIQHGLAERLVLRTLRGRMGMDQVKAALTGAAPMAPDALAFILGLGIPVCEAWGMTESSAAATCNPPDAIRIGTVGIAVPGTEVRVAADGELLVRGPLVMRGYRDQPEQTAETIDADGWLHTGDIGSIDADGYVRIVDRKKELIINSAGKNMSPSNIEGAVKVSLPLAFGVIAIGDNRPYVTALITLDPDACAAYAERAGLPDASPAVLAEDPGVLAVIESGIKAANEQLSRVEQIKKYRVLTATWEPGGDELTPKMSLKRKPIAEKYAADIEAMYR</sequence>